<name>A0A6A4SWQ5_SCOMX</name>
<evidence type="ECO:0000313" key="1">
    <source>
        <dbReference type="EMBL" id="KAF0034502.1"/>
    </source>
</evidence>
<sequence length="66" mass="7796">MMTLWPPVILDFDITVTVVDNLTIWFRLVTMALKCFPHERSDYMGYHGYQPIQVIVGWELTLSYET</sequence>
<proteinExistence type="predicted"/>
<protein>
    <submittedName>
        <fullName evidence="1">Uncharacterized protein</fullName>
    </submittedName>
</protein>
<dbReference type="Proteomes" id="UP000438429">
    <property type="component" value="Unassembled WGS sequence"/>
</dbReference>
<reference evidence="1 2" key="1">
    <citation type="submission" date="2019-06" db="EMBL/GenBank/DDBJ databases">
        <title>Draft genomes of female and male turbot (Scophthalmus maximus).</title>
        <authorList>
            <person name="Xu H."/>
            <person name="Xu X.-W."/>
            <person name="Shao C."/>
            <person name="Chen S."/>
        </authorList>
    </citation>
    <scope>NUCLEOTIDE SEQUENCE [LARGE SCALE GENOMIC DNA]</scope>
    <source>
        <strain evidence="1">Ysfricsl-2016a</strain>
        <tissue evidence="1">Blood</tissue>
    </source>
</reference>
<dbReference type="AlphaFoldDB" id="A0A6A4SWQ5"/>
<organism evidence="1 2">
    <name type="scientific">Scophthalmus maximus</name>
    <name type="common">Turbot</name>
    <name type="synonym">Psetta maxima</name>
    <dbReference type="NCBI Taxonomy" id="52904"/>
    <lineage>
        <taxon>Eukaryota</taxon>
        <taxon>Metazoa</taxon>
        <taxon>Chordata</taxon>
        <taxon>Craniata</taxon>
        <taxon>Vertebrata</taxon>
        <taxon>Euteleostomi</taxon>
        <taxon>Actinopterygii</taxon>
        <taxon>Neopterygii</taxon>
        <taxon>Teleostei</taxon>
        <taxon>Neoteleostei</taxon>
        <taxon>Acanthomorphata</taxon>
        <taxon>Carangaria</taxon>
        <taxon>Pleuronectiformes</taxon>
        <taxon>Pleuronectoidei</taxon>
        <taxon>Scophthalmidae</taxon>
        <taxon>Scophthalmus</taxon>
    </lineage>
</organism>
<accession>A0A6A4SWQ5</accession>
<dbReference type="EMBL" id="VEVO01000011">
    <property type="protein sequence ID" value="KAF0034502.1"/>
    <property type="molecule type" value="Genomic_DNA"/>
</dbReference>
<comment type="caution">
    <text evidence="1">The sequence shown here is derived from an EMBL/GenBank/DDBJ whole genome shotgun (WGS) entry which is preliminary data.</text>
</comment>
<gene>
    <name evidence="1" type="ORF">F2P81_012260</name>
</gene>
<evidence type="ECO:0000313" key="2">
    <source>
        <dbReference type="Proteomes" id="UP000438429"/>
    </source>
</evidence>